<dbReference type="EMBL" id="CP090030">
    <property type="protein sequence ID" value="UPK89510.1"/>
    <property type="molecule type" value="Genomic_DNA"/>
</dbReference>
<sequence>MVHFDVIASSDTIASSALSGWWQDICIKVPLTPERKSPISDGNGANLKDFCEIFERDDHCRISLKLQDGALFRTPADALKHRASPGTGMPLAHVLDEYELSVKQKLSLAHSVALAFWQYYDSQLMHRAWTSHSIWFMPEPDLEDNSERLPLRTYITFHPEATECAYDASEFIMTHSLIHRCPRIQYLALLLLEIGLGRPFRGRFFDRQVSQLNYYNSIASKYLEELKSTTWESFDHKYILTDAIEECLKFDALTGRDGNLDKSERHIFRRSKIYDKVVSPLGWLNSSFQRATAQIDYLTAKRHALVPELDESRFTNTTQRALPTNNEAKNSKTIEASGMRPIDQDGFETAIICALTLEADAIDALFDYHWEPNVSYSKTSNDPNAYSTGVIGRHNVVLVHMSGMGKSAAAKAAMACLASFPKIKLAILVGVCGVVPVIHDTGKPINLGDVIISNGVVQYDFGRQLAERFERKDALLDSLGRPNPEIRSTLNKLQGIRGMREMKRNMIRYLSKLGEDRDLEARHPFPGGNPPKPEIHFGLIASGDTVMKSAKQRDDIAKRENTIAFEMEGAGVWEILPCLVIKGACDYADSRKTKVFQRYAAATAAACTKAFLDSWESSQRVTTDDDDQYGIGLELSSLH</sequence>
<organism evidence="1 2">
    <name type="scientific">Fusarium solani subsp. cucurbitae</name>
    <name type="common">Neocosmosporum cucurbitae</name>
    <dbReference type="NCBI Taxonomy" id="2747967"/>
    <lineage>
        <taxon>Eukaryota</taxon>
        <taxon>Fungi</taxon>
        <taxon>Dikarya</taxon>
        <taxon>Ascomycota</taxon>
        <taxon>Pezizomycotina</taxon>
        <taxon>Sordariomycetes</taxon>
        <taxon>Hypocreomycetidae</taxon>
        <taxon>Hypocreales</taxon>
        <taxon>Nectriaceae</taxon>
        <taxon>Fusarium</taxon>
        <taxon>Fusarium solani species complex</taxon>
    </lineage>
</organism>
<dbReference type="Proteomes" id="UP000830768">
    <property type="component" value="Chromosome 1"/>
</dbReference>
<accession>A0ACD3YKT9</accession>
<name>A0ACD3YKT9_FUSSC</name>
<protein>
    <submittedName>
        <fullName evidence="1">Uncharacterized protein</fullName>
    </submittedName>
</protein>
<gene>
    <name evidence="1" type="ORF">LCI18_000445</name>
</gene>
<evidence type="ECO:0000313" key="1">
    <source>
        <dbReference type="EMBL" id="UPK89510.1"/>
    </source>
</evidence>
<proteinExistence type="predicted"/>
<reference evidence="1" key="1">
    <citation type="submission" date="2021-11" db="EMBL/GenBank/DDBJ databases">
        <title>Fusarium solani-melongenae Genome sequencing and assembly.</title>
        <authorList>
            <person name="Xie S."/>
            <person name="Huang L."/>
            <person name="Zhang X."/>
        </authorList>
    </citation>
    <scope>NUCLEOTIDE SEQUENCE</scope>
    <source>
        <strain evidence="1">CRI 24-3</strain>
    </source>
</reference>
<evidence type="ECO:0000313" key="2">
    <source>
        <dbReference type="Proteomes" id="UP000830768"/>
    </source>
</evidence>
<keyword evidence="2" id="KW-1185">Reference proteome</keyword>